<gene>
    <name evidence="9" type="ORF">SK128_028518</name>
</gene>
<evidence type="ECO:0000259" key="8">
    <source>
        <dbReference type="Pfam" id="PF13873"/>
    </source>
</evidence>
<accession>A0AAN8XQP0</accession>
<evidence type="ECO:0000256" key="1">
    <source>
        <dbReference type="ARBA" id="ARBA00007954"/>
    </source>
</evidence>
<evidence type="ECO:0000256" key="5">
    <source>
        <dbReference type="ARBA" id="ARBA00025466"/>
    </source>
</evidence>
<dbReference type="InterPro" id="IPR028002">
    <property type="entry name" value="Myb_DNA-bind_5"/>
</dbReference>
<comment type="similarity">
    <text evidence="1">Belongs to the MSANTD3 family.</text>
</comment>
<feature type="region of interest" description="Disordered" evidence="7">
    <location>
        <begin position="276"/>
        <end position="297"/>
    </location>
</feature>
<comment type="caution">
    <text evidence="9">The sequence shown here is derived from an EMBL/GenBank/DDBJ whole genome shotgun (WGS) entry which is preliminary data.</text>
</comment>
<dbReference type="EMBL" id="JAXCGZ010002407">
    <property type="protein sequence ID" value="KAK7083939.1"/>
    <property type="molecule type" value="Genomic_DNA"/>
</dbReference>
<comment type="function">
    <text evidence="5">Involved in transvection phenomena (= synapsis-dependent gene expression), where the synaptic pairing of chromosomes carrying genes with which zeste interacts influences the expression of these genes. Zeste binds to DNA and stimulates transcription from a nearby promoter.</text>
</comment>
<feature type="region of interest" description="Disordered" evidence="7">
    <location>
        <begin position="1"/>
        <end position="135"/>
    </location>
</feature>
<sequence length="615" mass="69431">MEPQSNEHSPSPSGSEEMESDADSEHEDEVENEKDSDAEDQSENDRENSDNSDNDDSDTDDSDDDDNDDDSAAKEEEEDEEQETAENENPVSNQFDRNTESPFKKGINGGSTESSPKPKRSKSRSYKPNKSKDTDCYMLDDLPLEVITTVEPTTYSYPVLKNMSNGVLTQRNIFTEHERAVLRDIINKYRNIVDTRSRTREIYLEKQNVWQLIVEEYNSTENIMVRTEKELRKCWDNMKYRAKQAEKEMVKTEKSDGSFDTMDIQAITQQAFEEAVKFQQQGGGAKKTSQHPEPQVKMEPVDLEAVADNEDDDSNFEPPEGESNLSADEDREPALKKARQESPKLSSLLLSATRKNSSSRKNGKNRDRYTSSHKIPYNIPECTKILPVKKKSHVQNFNHSPSATDTSALGDFPVSILPKGLATCLSITNIPNPVNIGNHINSNHSFQHKDGVFSSLTSPLHNSMKPMPSLKKMVPSKYQSNGSCKTPLSRSSKRSANAHLTRERDNCSNSPPIDIGNSSNPLNSMQSMNNFLTSLGMSCDNSKCDPPEKVLSMKLTAQRLEFERQEHEMKMRLLEKELQSQAYQSQYWALKLKLLRSGRENNAFHLTGATNGDID</sequence>
<protein>
    <recommendedName>
        <fullName evidence="4">Myb/SANT-like DNA-binding domain-containing protein 3</fullName>
    </recommendedName>
    <alternativeName>
        <fullName evidence="3">Regulatory protein zeste</fullName>
    </alternativeName>
</protein>
<keyword evidence="10" id="KW-1185">Reference proteome</keyword>
<dbReference type="Proteomes" id="UP001381693">
    <property type="component" value="Unassembled WGS sequence"/>
</dbReference>
<feature type="compositionally biased region" description="Basic and acidic residues" evidence="7">
    <location>
        <begin position="332"/>
        <end position="342"/>
    </location>
</feature>
<evidence type="ECO:0000256" key="7">
    <source>
        <dbReference type="SAM" id="MobiDB-lite"/>
    </source>
</evidence>
<dbReference type="Pfam" id="PF13873">
    <property type="entry name" value="Myb_DNA-bind_5"/>
    <property type="match status" value="1"/>
</dbReference>
<feature type="region of interest" description="Disordered" evidence="7">
    <location>
        <begin position="309"/>
        <end position="374"/>
    </location>
</feature>
<feature type="compositionally biased region" description="Polar residues" evidence="7">
    <location>
        <begin position="477"/>
        <end position="490"/>
    </location>
</feature>
<organism evidence="9 10">
    <name type="scientific">Halocaridina rubra</name>
    <name type="common">Hawaiian red shrimp</name>
    <dbReference type="NCBI Taxonomy" id="373956"/>
    <lineage>
        <taxon>Eukaryota</taxon>
        <taxon>Metazoa</taxon>
        <taxon>Ecdysozoa</taxon>
        <taxon>Arthropoda</taxon>
        <taxon>Crustacea</taxon>
        <taxon>Multicrustacea</taxon>
        <taxon>Malacostraca</taxon>
        <taxon>Eumalacostraca</taxon>
        <taxon>Eucarida</taxon>
        <taxon>Decapoda</taxon>
        <taxon>Pleocyemata</taxon>
        <taxon>Caridea</taxon>
        <taxon>Atyoidea</taxon>
        <taxon>Atyidae</taxon>
        <taxon>Halocaridina</taxon>
    </lineage>
</organism>
<evidence type="ECO:0000313" key="9">
    <source>
        <dbReference type="EMBL" id="KAK7083939.1"/>
    </source>
</evidence>
<feature type="compositionally biased region" description="Low complexity" evidence="7">
    <location>
        <begin position="1"/>
        <end position="15"/>
    </location>
</feature>
<feature type="compositionally biased region" description="Basic residues" evidence="7">
    <location>
        <begin position="117"/>
        <end position="129"/>
    </location>
</feature>
<feature type="compositionally biased region" description="Polar residues" evidence="7">
    <location>
        <begin position="507"/>
        <end position="525"/>
    </location>
</feature>
<dbReference type="PANTHER" id="PTHR21632:SF5">
    <property type="entry name" value="TOMOREGULIN-2 ISOFORM X1"/>
    <property type="match status" value="1"/>
</dbReference>
<feature type="compositionally biased region" description="Acidic residues" evidence="7">
    <location>
        <begin position="16"/>
        <end position="42"/>
    </location>
</feature>
<feature type="domain" description="Myb/SANT-like DNA-binding" evidence="8">
    <location>
        <begin position="174"/>
        <end position="244"/>
    </location>
</feature>
<reference evidence="9 10" key="1">
    <citation type="submission" date="2023-11" db="EMBL/GenBank/DDBJ databases">
        <title>Halocaridina rubra genome assembly.</title>
        <authorList>
            <person name="Smith C."/>
        </authorList>
    </citation>
    <scope>NUCLEOTIDE SEQUENCE [LARGE SCALE GENOMIC DNA]</scope>
    <source>
        <strain evidence="9">EP-1</strain>
        <tissue evidence="9">Whole</tissue>
    </source>
</reference>
<feature type="compositionally biased region" description="Acidic residues" evidence="7">
    <location>
        <begin position="50"/>
        <end position="86"/>
    </location>
</feature>
<name>A0AAN8XQP0_HALRR</name>
<feature type="region of interest" description="Disordered" evidence="7">
    <location>
        <begin position="473"/>
        <end position="525"/>
    </location>
</feature>
<evidence type="ECO:0000256" key="2">
    <source>
        <dbReference type="ARBA" id="ARBA00011764"/>
    </source>
</evidence>
<dbReference type="AlphaFoldDB" id="A0AAN8XQP0"/>
<evidence type="ECO:0000256" key="4">
    <source>
        <dbReference type="ARBA" id="ARBA00021372"/>
    </source>
</evidence>
<feature type="coiled-coil region" evidence="6">
    <location>
        <begin position="557"/>
        <end position="584"/>
    </location>
</feature>
<dbReference type="PANTHER" id="PTHR21632">
    <property type="entry name" value="REGULATORY PROTEIN ZESTE"/>
    <property type="match status" value="1"/>
</dbReference>
<evidence type="ECO:0000256" key="3">
    <source>
        <dbReference type="ARBA" id="ARBA00016807"/>
    </source>
</evidence>
<keyword evidence="6" id="KW-0175">Coiled coil</keyword>
<evidence type="ECO:0000256" key="6">
    <source>
        <dbReference type="SAM" id="Coils"/>
    </source>
</evidence>
<evidence type="ECO:0000313" key="10">
    <source>
        <dbReference type="Proteomes" id="UP001381693"/>
    </source>
</evidence>
<feature type="compositionally biased region" description="Polar residues" evidence="7">
    <location>
        <begin position="343"/>
        <end position="356"/>
    </location>
</feature>
<proteinExistence type="inferred from homology"/>
<comment type="subunit">
    <text evidence="2">Self-associates forming complexes of several hundred monomers.</text>
</comment>